<proteinExistence type="predicted"/>
<reference evidence="3" key="2">
    <citation type="submission" date="2015-06" db="UniProtKB">
        <authorList>
            <consortium name="EnsemblProtists"/>
        </authorList>
    </citation>
    <scope>IDENTIFICATION</scope>
    <source>
        <strain evidence="3">Pr102</strain>
    </source>
</reference>
<feature type="compositionally biased region" description="Acidic residues" evidence="1">
    <location>
        <begin position="75"/>
        <end position="88"/>
    </location>
</feature>
<keyword evidence="4" id="KW-1185">Reference proteome</keyword>
<dbReference type="Pfam" id="PF14223">
    <property type="entry name" value="Retrotran_gag_2"/>
    <property type="match status" value="1"/>
</dbReference>
<organism evidence="3 4">
    <name type="scientific">Phytophthora ramorum</name>
    <name type="common">Sudden oak death agent</name>
    <dbReference type="NCBI Taxonomy" id="164328"/>
    <lineage>
        <taxon>Eukaryota</taxon>
        <taxon>Sar</taxon>
        <taxon>Stramenopiles</taxon>
        <taxon>Oomycota</taxon>
        <taxon>Peronosporomycetes</taxon>
        <taxon>Peronosporales</taxon>
        <taxon>Peronosporaceae</taxon>
        <taxon>Phytophthora</taxon>
    </lineage>
</organism>
<feature type="region of interest" description="Disordered" evidence="1">
    <location>
        <begin position="40"/>
        <end position="143"/>
    </location>
</feature>
<reference evidence="4" key="1">
    <citation type="journal article" date="2006" name="Science">
        <title>Phytophthora genome sequences uncover evolutionary origins and mechanisms of pathogenesis.</title>
        <authorList>
            <person name="Tyler B.M."/>
            <person name="Tripathy S."/>
            <person name="Zhang X."/>
            <person name="Dehal P."/>
            <person name="Jiang R.H."/>
            <person name="Aerts A."/>
            <person name="Arredondo F.D."/>
            <person name="Baxter L."/>
            <person name="Bensasson D."/>
            <person name="Beynon J.L."/>
            <person name="Chapman J."/>
            <person name="Damasceno C.M."/>
            <person name="Dorrance A.E."/>
            <person name="Dou D."/>
            <person name="Dickerman A.W."/>
            <person name="Dubchak I.L."/>
            <person name="Garbelotto M."/>
            <person name="Gijzen M."/>
            <person name="Gordon S.G."/>
            <person name="Govers F."/>
            <person name="Grunwald N.J."/>
            <person name="Huang W."/>
            <person name="Ivors K.L."/>
            <person name="Jones R.W."/>
            <person name="Kamoun S."/>
            <person name="Krampis K."/>
            <person name="Lamour K.H."/>
            <person name="Lee M.K."/>
            <person name="McDonald W.H."/>
            <person name="Medina M."/>
            <person name="Meijer H.J."/>
            <person name="Nordberg E.K."/>
            <person name="Maclean D.J."/>
            <person name="Ospina-Giraldo M.D."/>
            <person name="Morris P.F."/>
            <person name="Phuntumart V."/>
            <person name="Putnam N.H."/>
            <person name="Rash S."/>
            <person name="Rose J.K."/>
            <person name="Sakihama Y."/>
            <person name="Salamov A.A."/>
            <person name="Savidor A."/>
            <person name="Scheuring C.F."/>
            <person name="Smith B.M."/>
            <person name="Sobral B.W."/>
            <person name="Terry A."/>
            <person name="Torto-Alalibo T.A."/>
            <person name="Win J."/>
            <person name="Xu Z."/>
            <person name="Zhang H."/>
            <person name="Grigoriev I.V."/>
            <person name="Rokhsar D.S."/>
            <person name="Boore J.L."/>
        </authorList>
    </citation>
    <scope>NUCLEOTIDE SEQUENCE [LARGE SCALE GENOMIC DNA]</scope>
    <source>
        <strain evidence="4">Pr102</strain>
    </source>
</reference>
<feature type="compositionally biased region" description="Polar residues" evidence="1">
    <location>
        <begin position="95"/>
        <end position="109"/>
    </location>
</feature>
<accession>H3GEJ6</accession>
<evidence type="ECO:0000256" key="1">
    <source>
        <dbReference type="SAM" id="MobiDB-lite"/>
    </source>
</evidence>
<dbReference type="InParanoid" id="H3GEJ6"/>
<dbReference type="eggNOG" id="KOG0017">
    <property type="taxonomic scope" value="Eukaryota"/>
</dbReference>
<name>H3GEJ6_PHYRM</name>
<feature type="domain" description="Retrovirus-related Pol polyprotein from transposon TNT 1-94-like beta-barrel" evidence="2">
    <location>
        <begin position="459"/>
        <end position="541"/>
    </location>
</feature>
<feature type="region of interest" description="Disordered" evidence="1">
    <location>
        <begin position="356"/>
        <end position="429"/>
    </location>
</feature>
<dbReference type="Pfam" id="PF22936">
    <property type="entry name" value="Pol_BBD"/>
    <property type="match status" value="1"/>
</dbReference>
<feature type="compositionally biased region" description="Basic and acidic residues" evidence="1">
    <location>
        <begin position="110"/>
        <end position="131"/>
    </location>
</feature>
<evidence type="ECO:0000259" key="2">
    <source>
        <dbReference type="Pfam" id="PF22936"/>
    </source>
</evidence>
<evidence type="ECO:0000313" key="3">
    <source>
        <dbReference type="EnsemblProtists" id="Phyra74083"/>
    </source>
</evidence>
<sequence>MSPSQASSDEFPRLIGAENFDVWKARVSAALDGKHLLGFVTKEDYDGVSDDESEDSSVSDMSDVDDTPQSKPADEIDSDAVDYEESDEELKPPSDSGSDNSGEGINTTMKRSDLPEIRPFSRRDAKRNAKREAKKKKRVLTSRERRRLEAKTKAFLMKTMDNTHVRLVKNLTTSYAIFQAICKKYEGAAFHGDPYFIQHFLMEIKYEESSDLTEFFLQLENAMKAASEATESVMTDGQKSLYLFHSMPKTWKDDLRVWKGQRKYIPYEELKLSIEAKVREIQAQERYTLAKGTPETCTTKSEQALVAVPDHTALSAQTQTTDRICSYCDRPRHNIRQCRALQKDLRDGRVKAGTVLPENFGFKGGNPKRDHPYNNNNSGRGRGRGRNYQNRGRQDRSDNLQDRNNRQVRNTRQDSDKSENRNRSFHQERREVGLIAVAATVTPSISLTAQATVSPEPTWTIDSGCTRHVTHEAQWFTTMNASSGAITVGGKHEIPIEGTGQVEMEIIDSKGLKKTLTLRDVLYAPRLQFSLLSVPAAVKHDFRFSFDRKHCAIQTDERFKIKAMMANHADLYQFQAKPVVKNTALIAASGAKP</sequence>
<protein>
    <recommendedName>
        <fullName evidence="2">Retrovirus-related Pol polyprotein from transposon TNT 1-94-like beta-barrel domain-containing protein</fullName>
    </recommendedName>
</protein>
<evidence type="ECO:0000313" key="4">
    <source>
        <dbReference type="Proteomes" id="UP000005238"/>
    </source>
</evidence>
<dbReference type="EMBL" id="DS566003">
    <property type="status" value="NOT_ANNOTATED_CDS"/>
    <property type="molecule type" value="Genomic_DNA"/>
</dbReference>
<dbReference type="EnsemblProtists" id="Phyra74083">
    <property type="protein sequence ID" value="Phyra74083"/>
    <property type="gene ID" value="Phyra74083"/>
</dbReference>
<feature type="compositionally biased region" description="Acidic residues" evidence="1">
    <location>
        <begin position="46"/>
        <end position="66"/>
    </location>
</feature>
<dbReference type="InterPro" id="IPR054722">
    <property type="entry name" value="PolX-like_BBD"/>
</dbReference>
<dbReference type="Proteomes" id="UP000005238">
    <property type="component" value="Unassembled WGS sequence"/>
</dbReference>
<feature type="compositionally biased region" description="Basic and acidic residues" evidence="1">
    <location>
        <begin position="392"/>
        <end position="429"/>
    </location>
</feature>
<dbReference type="AlphaFoldDB" id="H3GEJ6"/>
<dbReference type="HOGENOM" id="CLU_038650_0_0_1"/>